<dbReference type="GO" id="GO:0019698">
    <property type="term" value="P:D-galacturonate catabolic process"/>
    <property type="evidence" value="ECO:0007669"/>
    <property type="project" value="TreeGrafter"/>
</dbReference>
<evidence type="ECO:0000313" key="6">
    <source>
        <dbReference type="Proteomes" id="UP000320176"/>
    </source>
</evidence>
<dbReference type="AlphaFoldDB" id="A0A5C6AZV0"/>
<dbReference type="InterPro" id="IPR007392">
    <property type="entry name" value="GD_AH_second"/>
</dbReference>
<feature type="domain" description="SAF" evidence="4">
    <location>
        <begin position="35"/>
        <end position="106"/>
    </location>
</feature>
<dbReference type="Pfam" id="PF04295">
    <property type="entry name" value="GD_AH_second"/>
    <property type="match status" value="1"/>
</dbReference>
<dbReference type="SMART" id="SM00858">
    <property type="entry name" value="SAF"/>
    <property type="match status" value="1"/>
</dbReference>
<keyword evidence="6" id="KW-1185">Reference proteome</keyword>
<sequence length="538" mass="57777">MEPIRTSVLLAVTFNHHSCLSHNAMTRLIHLDPIDNVAIATEGIGLGITAVVRDREVTSRTAIPRGHKIAVCRVEKGQPLVKYGQPIGVATVDIEIGDHVHTHNVRDQHDVSSDLSSVSPPPFPESQRRTFQGFNRPDGRVGTRNYVAVMSTVNCSATVCHQVVARFDAQRMQRWPNVDGVFAATHTTGCAMQYHGIKHQMLGRTMAGYANHPNVGGCLMIGLGCEQNTAGYLAEHHNVVALYAPSGEKLTRDDGIAMLTMQTEGGTRATIDKAEKLLEQVLDQADRFQRSETDARHLMLAVECGGSDGYSGLTANPAVGVVSDHLVACGGTVVLSETTELYGAEHLLVRRSRNQAVAQKLLDRIEWWKEYVAHYGGEINNNPSVGNKAGGLTTITEKSLGAVSKSGSTALEAVYDYAERVNTSGLVVMDSPGFDPASVTGKVAGGANLVMFTTGRGSCFGCKPSPVIKIASNSMLFDAMREDMDLNAGSLLEGGDLQSLGAEFFDYALRVASGEQTASERQGFGDHEFVPWTVGPTV</sequence>
<name>A0A5C6AZV0_9BACT</name>
<dbReference type="CDD" id="cd11613">
    <property type="entry name" value="SAF_AH_GD"/>
    <property type="match status" value="1"/>
</dbReference>
<accession>A0A5C6AZV0</accession>
<keyword evidence="2 5" id="KW-0456">Lyase</keyword>
<proteinExistence type="inferred from homology"/>
<evidence type="ECO:0000256" key="3">
    <source>
        <dbReference type="SAM" id="MobiDB-lite"/>
    </source>
</evidence>
<dbReference type="Pfam" id="PF08666">
    <property type="entry name" value="SAF"/>
    <property type="match status" value="1"/>
</dbReference>
<gene>
    <name evidence="5" type="primary">uxaA</name>
    <name evidence="5" type="ORF">Pla52n_30930</name>
</gene>
<dbReference type="InterPro" id="IPR013974">
    <property type="entry name" value="SAF"/>
</dbReference>
<evidence type="ECO:0000256" key="2">
    <source>
        <dbReference type="ARBA" id="ARBA00023239"/>
    </source>
</evidence>
<dbReference type="Proteomes" id="UP000320176">
    <property type="component" value="Unassembled WGS sequence"/>
</dbReference>
<dbReference type="EC" id="4.2.1.7" evidence="5"/>
<comment type="similarity">
    <text evidence="1">Belongs to the UxaA family.</text>
</comment>
<comment type="caution">
    <text evidence="5">The sequence shown here is derived from an EMBL/GenBank/DDBJ whole genome shotgun (WGS) entry which is preliminary data.</text>
</comment>
<evidence type="ECO:0000313" key="5">
    <source>
        <dbReference type="EMBL" id="TWU05047.1"/>
    </source>
</evidence>
<feature type="region of interest" description="Disordered" evidence="3">
    <location>
        <begin position="105"/>
        <end position="136"/>
    </location>
</feature>
<evidence type="ECO:0000259" key="4">
    <source>
        <dbReference type="SMART" id="SM00858"/>
    </source>
</evidence>
<dbReference type="InterPro" id="IPR048332">
    <property type="entry name" value="GD_AH_C"/>
</dbReference>
<dbReference type="Gene3D" id="2.30.130.110">
    <property type="match status" value="1"/>
</dbReference>
<dbReference type="PANTHER" id="PTHR30536">
    <property type="entry name" value="ALTRONATE/GALACTARATE DEHYDRATASE"/>
    <property type="match status" value="1"/>
</dbReference>
<organism evidence="5 6">
    <name type="scientific">Stieleria varia</name>
    <dbReference type="NCBI Taxonomy" id="2528005"/>
    <lineage>
        <taxon>Bacteria</taxon>
        <taxon>Pseudomonadati</taxon>
        <taxon>Planctomycetota</taxon>
        <taxon>Planctomycetia</taxon>
        <taxon>Pirellulales</taxon>
        <taxon>Pirellulaceae</taxon>
        <taxon>Stieleria</taxon>
    </lineage>
</organism>
<dbReference type="GO" id="GO:0008789">
    <property type="term" value="F:altronate dehydratase activity"/>
    <property type="evidence" value="ECO:0007669"/>
    <property type="project" value="UniProtKB-EC"/>
</dbReference>
<dbReference type="PANTHER" id="PTHR30536:SF5">
    <property type="entry name" value="ALTRONATE DEHYDRATASE"/>
    <property type="match status" value="1"/>
</dbReference>
<dbReference type="InterPro" id="IPR044144">
    <property type="entry name" value="SAF_UxaA/GarD"/>
</dbReference>
<evidence type="ECO:0000256" key="1">
    <source>
        <dbReference type="ARBA" id="ARBA00010986"/>
    </source>
</evidence>
<dbReference type="Pfam" id="PF20629">
    <property type="entry name" value="GD_AH_C"/>
    <property type="match status" value="1"/>
</dbReference>
<dbReference type="EMBL" id="SJPN01000003">
    <property type="protein sequence ID" value="TWU05047.1"/>
    <property type="molecule type" value="Genomic_DNA"/>
</dbReference>
<dbReference type="InterPro" id="IPR052172">
    <property type="entry name" value="UxaA_altronate/galactarate_dh"/>
</dbReference>
<reference evidence="5 6" key="1">
    <citation type="submission" date="2019-02" db="EMBL/GenBank/DDBJ databases">
        <title>Deep-cultivation of Planctomycetes and their phenomic and genomic characterization uncovers novel biology.</title>
        <authorList>
            <person name="Wiegand S."/>
            <person name="Jogler M."/>
            <person name="Boedeker C."/>
            <person name="Pinto D."/>
            <person name="Vollmers J."/>
            <person name="Rivas-Marin E."/>
            <person name="Kohn T."/>
            <person name="Peeters S.H."/>
            <person name="Heuer A."/>
            <person name="Rast P."/>
            <person name="Oberbeckmann S."/>
            <person name="Bunk B."/>
            <person name="Jeske O."/>
            <person name="Meyerdierks A."/>
            <person name="Storesund J.E."/>
            <person name="Kallscheuer N."/>
            <person name="Luecker S."/>
            <person name="Lage O.M."/>
            <person name="Pohl T."/>
            <person name="Merkel B.J."/>
            <person name="Hornburger P."/>
            <person name="Mueller R.-W."/>
            <person name="Bruemmer F."/>
            <person name="Labrenz M."/>
            <person name="Spormann A.M."/>
            <person name="Op Den Camp H."/>
            <person name="Overmann J."/>
            <person name="Amann R."/>
            <person name="Jetten M.S.M."/>
            <person name="Mascher T."/>
            <person name="Medema M.H."/>
            <person name="Devos D.P."/>
            <person name="Kaster A.-K."/>
            <person name="Ovreas L."/>
            <person name="Rohde M."/>
            <person name="Galperin M.Y."/>
            <person name="Jogler C."/>
        </authorList>
    </citation>
    <scope>NUCLEOTIDE SEQUENCE [LARGE SCALE GENOMIC DNA]</scope>
    <source>
        <strain evidence="5 6">Pla52n</strain>
    </source>
</reference>
<protein>
    <submittedName>
        <fullName evidence="5">Altronate dehydratase</fullName>
        <ecNumber evidence="5">4.2.1.7</ecNumber>
    </submittedName>
</protein>